<dbReference type="Gene3D" id="1.50.10.20">
    <property type="match status" value="1"/>
</dbReference>
<name>A0A0G0GBD4_9BACT</name>
<dbReference type="CDD" id="cd00688">
    <property type="entry name" value="ISOPREN_C2_like"/>
    <property type="match status" value="1"/>
</dbReference>
<keyword evidence="1" id="KW-0472">Membrane</keyword>
<dbReference type="EMBL" id="LBSX01000011">
    <property type="protein sequence ID" value="KKQ27272.1"/>
    <property type="molecule type" value="Genomic_DNA"/>
</dbReference>
<organism evidence="2 3">
    <name type="scientific">Candidatus Magasanikbacteria bacterium GW2011_GWC2_37_14</name>
    <dbReference type="NCBI Taxonomy" id="1619046"/>
    <lineage>
        <taxon>Bacteria</taxon>
        <taxon>Candidatus Magasanikiibacteriota</taxon>
    </lineage>
</organism>
<dbReference type="STRING" id="1619046.US42_C0011G0010"/>
<protein>
    <recommendedName>
        <fullName evidence="4">Squalene cyclase C-terminal domain-containing protein</fullName>
    </recommendedName>
</protein>
<evidence type="ECO:0000313" key="2">
    <source>
        <dbReference type="EMBL" id="KKQ27272.1"/>
    </source>
</evidence>
<evidence type="ECO:0008006" key="4">
    <source>
        <dbReference type="Google" id="ProtNLM"/>
    </source>
</evidence>
<evidence type="ECO:0000313" key="3">
    <source>
        <dbReference type="Proteomes" id="UP000034849"/>
    </source>
</evidence>
<dbReference type="InterPro" id="IPR008930">
    <property type="entry name" value="Terpenoid_cyclase/PrenylTrfase"/>
</dbReference>
<proteinExistence type="predicted"/>
<comment type="caution">
    <text evidence="2">The sequence shown here is derived from an EMBL/GenBank/DDBJ whole genome shotgun (WGS) entry which is preliminary data.</text>
</comment>
<feature type="transmembrane region" description="Helical" evidence="1">
    <location>
        <begin position="20"/>
        <end position="38"/>
    </location>
</feature>
<gene>
    <name evidence="2" type="ORF">US42_C0011G0010</name>
</gene>
<reference evidence="2 3" key="1">
    <citation type="journal article" date="2015" name="Nature">
        <title>rRNA introns, odd ribosomes, and small enigmatic genomes across a large radiation of phyla.</title>
        <authorList>
            <person name="Brown C.T."/>
            <person name="Hug L.A."/>
            <person name="Thomas B.C."/>
            <person name="Sharon I."/>
            <person name="Castelle C.J."/>
            <person name="Singh A."/>
            <person name="Wilkins M.J."/>
            <person name="Williams K.H."/>
            <person name="Banfield J.F."/>
        </authorList>
    </citation>
    <scope>NUCLEOTIDE SEQUENCE [LARGE SCALE GENOMIC DNA]</scope>
</reference>
<accession>A0A0G0GBD4</accession>
<keyword evidence="1" id="KW-1133">Transmembrane helix</keyword>
<keyword evidence="1" id="KW-0812">Transmembrane</keyword>
<dbReference type="Proteomes" id="UP000034849">
    <property type="component" value="Unassembled WGS sequence"/>
</dbReference>
<sequence length="522" mass="58364">MAHHFNMNSNSLPTGQAGKYQITFLIILIFSLFFVLPVKTNDTPPEEIPVIPPVEEPIIPPVEEPVVPAEETTSTPTIEPEIIEQDVLNSDARKILNYFKTEQDETGKIINANISDWAMISFAANEQYGHEIKKRGGKSLFEYILNYDFTDASDLNVCATYPRHILALLAAGVDKNSTRPQELKEKLITTCYKDNNFGDNGINDDVFALFTLLTMDETNDSSVITDLINTIQSWQLENGAFAWPDWMDPNIKVAGDDITGVTLNALIYAKNKGINVDQNIINNVKNYLKTSQLPDGGWGYYGAPDVLTTSWVMMGLNALSESQAEWTVEATGKNPWSYLHQNLKNDGFYEPSWSPGSTDWFATKHAVPAILGLSWPIVMEPREEETNISNGPNYNLPIIVKSDFPELFASSTTTTLETTTTTLEIATSTLEIVSTTIEIVTTTPEITTIALDLNSSTLSVVTSTLENTISTTTKKQLPKNNSKTNKKIIQKPQNSLQLALAYSWFGNYPKYWYNINQFKYKF</sequence>
<dbReference type="AlphaFoldDB" id="A0A0G0GBD4"/>
<dbReference type="SUPFAM" id="SSF48239">
    <property type="entry name" value="Terpenoid cyclases/Protein prenyltransferases"/>
    <property type="match status" value="1"/>
</dbReference>
<evidence type="ECO:0000256" key="1">
    <source>
        <dbReference type="SAM" id="Phobius"/>
    </source>
</evidence>